<organism evidence="4 5">
    <name type="scientific">Mycobacterium asiaticum</name>
    <dbReference type="NCBI Taxonomy" id="1790"/>
    <lineage>
        <taxon>Bacteria</taxon>
        <taxon>Bacillati</taxon>
        <taxon>Actinomycetota</taxon>
        <taxon>Actinomycetes</taxon>
        <taxon>Mycobacteriales</taxon>
        <taxon>Mycobacteriaceae</taxon>
        <taxon>Mycobacterium</taxon>
    </lineage>
</organism>
<dbReference type="OrthoDB" id="3176898at2"/>
<gene>
    <name evidence="4" type="ORF">A5636_04855</name>
</gene>
<dbReference type="GO" id="GO:0010181">
    <property type="term" value="F:FMN binding"/>
    <property type="evidence" value="ECO:0007669"/>
    <property type="project" value="InterPro"/>
</dbReference>
<dbReference type="InterPro" id="IPR050268">
    <property type="entry name" value="NADH-dep_flavin_reductase"/>
</dbReference>
<keyword evidence="5" id="KW-1185">Reference proteome</keyword>
<dbReference type="EMBL" id="LZLQ01000080">
    <property type="protein sequence ID" value="OBK15768.1"/>
    <property type="molecule type" value="Genomic_DNA"/>
</dbReference>
<dbReference type="PANTHER" id="PTHR30466:SF15">
    <property type="entry name" value="POSSIBLE OXIDOREDUCTASE"/>
    <property type="match status" value="1"/>
</dbReference>
<evidence type="ECO:0000313" key="4">
    <source>
        <dbReference type="EMBL" id="OBK15768.1"/>
    </source>
</evidence>
<keyword evidence="2" id="KW-0560">Oxidoreductase</keyword>
<dbReference type="PANTHER" id="PTHR30466">
    <property type="entry name" value="FLAVIN REDUCTASE"/>
    <property type="match status" value="1"/>
</dbReference>
<dbReference type="SMART" id="SM00903">
    <property type="entry name" value="Flavin_Reduct"/>
    <property type="match status" value="1"/>
</dbReference>
<dbReference type="InterPro" id="IPR012349">
    <property type="entry name" value="Split_barrel_FMN-bd"/>
</dbReference>
<evidence type="ECO:0000259" key="3">
    <source>
        <dbReference type="SMART" id="SM00903"/>
    </source>
</evidence>
<name>A0A1A3N0U7_MYCAS</name>
<feature type="domain" description="Flavin reductase like" evidence="3">
    <location>
        <begin position="2"/>
        <end position="146"/>
    </location>
</feature>
<protein>
    <submittedName>
        <fullName evidence="4">Oxidoreductase</fullName>
    </submittedName>
</protein>
<dbReference type="Pfam" id="PF01613">
    <property type="entry name" value="Flavin_Reduct"/>
    <property type="match status" value="1"/>
</dbReference>
<dbReference type="GO" id="GO:0042602">
    <property type="term" value="F:riboflavin reductase (NADPH) activity"/>
    <property type="evidence" value="ECO:0007669"/>
    <property type="project" value="TreeGrafter"/>
</dbReference>
<evidence type="ECO:0000256" key="1">
    <source>
        <dbReference type="ARBA" id="ARBA00008898"/>
    </source>
</evidence>
<dbReference type="InterPro" id="IPR002563">
    <property type="entry name" value="Flavin_Rdtase-like_dom"/>
</dbReference>
<reference evidence="4 5" key="1">
    <citation type="submission" date="2016-06" db="EMBL/GenBank/DDBJ databases">
        <authorList>
            <person name="Kjaerup R.B."/>
            <person name="Dalgaard T.S."/>
            <person name="Juul-Madsen H.R."/>
        </authorList>
    </citation>
    <scope>NUCLEOTIDE SEQUENCE [LARGE SCALE GENOMIC DNA]</scope>
    <source>
        <strain evidence="4 5">1245139.5</strain>
    </source>
</reference>
<dbReference type="Gene3D" id="2.30.110.10">
    <property type="entry name" value="Electron Transport, Fmn-binding Protein, Chain A"/>
    <property type="match status" value="1"/>
</dbReference>
<proteinExistence type="inferred from homology"/>
<dbReference type="AlphaFoldDB" id="A0A1A3N0U7"/>
<dbReference type="Proteomes" id="UP000093629">
    <property type="component" value="Unassembled WGS sequence"/>
</dbReference>
<evidence type="ECO:0000256" key="2">
    <source>
        <dbReference type="ARBA" id="ARBA00023002"/>
    </source>
</evidence>
<sequence length="151" mass="16407">MMNNAMVAVTTQAGDHRSGCLVGFSAQVNINPPKFLVGMSKTNHTFAVAARSNHLAVHLLSPGAKDLAELFGGETDDEIDKFDHCAWHTGPNGMPILDEAVAWLVGETLDRIDFGDHVGYLLRPVESWYAEDATEVLHFVDVIDVSPGHEP</sequence>
<comment type="caution">
    <text evidence="4">The sequence shown here is derived from an EMBL/GenBank/DDBJ whole genome shotgun (WGS) entry which is preliminary data.</text>
</comment>
<accession>A0A1A3N0U7</accession>
<evidence type="ECO:0000313" key="5">
    <source>
        <dbReference type="Proteomes" id="UP000093629"/>
    </source>
</evidence>
<comment type="similarity">
    <text evidence="1">Belongs to the non-flavoprotein flavin reductase family.</text>
</comment>
<dbReference type="SUPFAM" id="SSF50475">
    <property type="entry name" value="FMN-binding split barrel"/>
    <property type="match status" value="1"/>
</dbReference>